<evidence type="ECO:0000256" key="2">
    <source>
        <dbReference type="SAM" id="SignalP"/>
    </source>
</evidence>
<feature type="transmembrane region" description="Helical" evidence="1">
    <location>
        <begin position="786"/>
        <end position="808"/>
    </location>
</feature>
<dbReference type="CDD" id="cd01948">
    <property type="entry name" value="EAL"/>
    <property type="match status" value="1"/>
</dbReference>
<accession>A0A8J6IR98</accession>
<dbReference type="InterPro" id="IPR001633">
    <property type="entry name" value="EAL_dom"/>
</dbReference>
<keyword evidence="1" id="KW-0472">Membrane</keyword>
<evidence type="ECO:0000313" key="5">
    <source>
        <dbReference type="EMBL" id="MBC3764447.1"/>
    </source>
</evidence>
<sequence>MFRCQGWNTLFAALLMLFCSLSFANPISTKYRFSTLTASHGLPSVEVLGIYQQKSGYIWIATDSGISRYDGKHFKTLSYTHGSSKGLTNNFVTSMVEDSQGNLWVTTEDGLNKIQLNGHIKHFLHSEDPDSIPTNWLLNALVVRPDKIWIGSGNGLIDFNPVTEQFTSMPVDDKFNMSMVMSLAQQNDNTLWVGTSEGLGYLSEDNGKVQPFFSGDEQLDKLLSRPVYKLLIHQNTLWVATEGAGLFAIDLNNHKVTHYSTDTSSPLILAENKISSLVVDRYQRLWLGYFNKGISVIDLNKNSIMHLQHDAYSDASIPGNQVNHLAVDSSDLVWVSTHNGVAFYSPVKEGTTLYYKTLNNKGLVSNNVWGSEVSNGNIWVATDMSLERIDPSQQTVTHIIDYKNDSDTQQIWNVSVHRGKQDSIWVAQNDGISQINPSTGEIVQTYSLKNEPIQDGEVYDIVQDGDYLWLANRYTGLSQYSLIEKRVVKRFLYQDNDPYVMAGNFPYQLVQAKNGDLLIAASNGMYRVDPIREKIFHVHLGDNGSQTIRVNSITEDDTGAVWIATQGMGLVKVTFDAKTHEPNEPSYITLADPEIDTRIKNVYYTQHNQLWFTTVNQVGSIDTQNHKLTVYSNIINMPNWQFLEASISAMGQALYIGSNKGLLKIDTTRDYNEFFDAPVVITDIEVSNKILTSQVINQGERIDFESDQNALRFSFAALDYTAPTKNRYRYKLNGYDDNWQDIGNRTEVYFTNLPPGNYDFQLQGTNSNGDWSVSSVEFAFKINNPWWLYVFYLLILITTISIGWIIFVRQLRIKELNQLANYDQLTGLANRRLFNHYLTSMVDDPNKKPFVLLYLDLDHFKQVNDLWGHNAGDELLLMAAERLNENKGSEDKLARLGGDEFALIINGDVNNQQVKAKISRISTKLSSGYHINKRWVKGSASIGITAFPRDGLDSITLLKNADTAMYEAKKGGRNRFHVYNPELSQRVTSRINMEARLRHALNHGLLDLYFQPKVQCNGRGVCGFEALLRWNDAENGWISPAEFIPLAEESDLILKLGEWVTINACQKAAEWYHRGLLKNSSVAINVSAPQLFRSDMFKLLRTQLDKYDIPGNCIELEITETSLLEHVKQARQILTELKTLGISISLDDFGTGFSSLNYLTTLPIDVLKVDKSFIDTILTDNKTAVMLKNIFNLARELNMKVVAEGVESADQFQELLVFNCDLVQGFLFSPAVNAHRAEQMLLGHDDQLRLQIRQVMQIS</sequence>
<dbReference type="SUPFAM" id="SSF55073">
    <property type="entry name" value="Nucleotide cyclase"/>
    <property type="match status" value="1"/>
</dbReference>
<dbReference type="SUPFAM" id="SSF141868">
    <property type="entry name" value="EAL domain-like"/>
    <property type="match status" value="1"/>
</dbReference>
<proteinExistence type="predicted"/>
<dbReference type="InterPro" id="IPR000160">
    <property type="entry name" value="GGDEF_dom"/>
</dbReference>
<dbReference type="InterPro" id="IPR052155">
    <property type="entry name" value="Biofilm_reg_signaling"/>
</dbReference>
<dbReference type="Gene3D" id="3.30.70.270">
    <property type="match status" value="1"/>
</dbReference>
<feature type="domain" description="GGDEF" evidence="4">
    <location>
        <begin position="848"/>
        <end position="981"/>
    </location>
</feature>
<protein>
    <submittedName>
        <fullName evidence="5">EAL domain-containing protein</fullName>
    </submittedName>
</protein>
<organism evidence="5 6">
    <name type="scientific">Neptunicella marina</name>
    <dbReference type="NCBI Taxonomy" id="2125989"/>
    <lineage>
        <taxon>Bacteria</taxon>
        <taxon>Pseudomonadati</taxon>
        <taxon>Pseudomonadota</taxon>
        <taxon>Gammaproteobacteria</taxon>
        <taxon>Alteromonadales</taxon>
        <taxon>Alteromonadaceae</taxon>
        <taxon>Neptunicella</taxon>
    </lineage>
</organism>
<evidence type="ECO:0000259" key="4">
    <source>
        <dbReference type="PROSITE" id="PS50887"/>
    </source>
</evidence>
<gene>
    <name evidence="5" type="ORF">H8B19_01040</name>
</gene>
<dbReference type="PROSITE" id="PS50887">
    <property type="entry name" value="GGDEF"/>
    <property type="match status" value="1"/>
</dbReference>
<dbReference type="Pfam" id="PF07495">
    <property type="entry name" value="Y_Y_Y"/>
    <property type="match status" value="1"/>
</dbReference>
<reference evidence="5" key="1">
    <citation type="journal article" date="2018" name="Int. J. Syst. Evol. Microbiol.">
        <title>Neptunicella marina gen. nov., sp. nov., isolated from surface seawater.</title>
        <authorList>
            <person name="Liu X."/>
            <person name="Lai Q."/>
            <person name="Du Y."/>
            <person name="Zhang X."/>
            <person name="Liu Z."/>
            <person name="Sun F."/>
            <person name="Shao Z."/>
        </authorList>
    </citation>
    <scope>NUCLEOTIDE SEQUENCE</scope>
    <source>
        <strain evidence="5">S27-2</strain>
    </source>
</reference>
<comment type="caution">
    <text evidence="5">The sequence shown here is derived from an EMBL/GenBank/DDBJ whole genome shotgun (WGS) entry which is preliminary data.</text>
</comment>
<dbReference type="InterPro" id="IPR029787">
    <property type="entry name" value="Nucleotide_cyclase"/>
</dbReference>
<reference evidence="5" key="2">
    <citation type="submission" date="2020-08" db="EMBL/GenBank/DDBJ databases">
        <authorList>
            <person name="Lai Q."/>
        </authorList>
    </citation>
    <scope>NUCLEOTIDE SEQUENCE</scope>
    <source>
        <strain evidence="5">S27-2</strain>
    </source>
</reference>
<dbReference type="PANTHER" id="PTHR44757:SF2">
    <property type="entry name" value="BIOFILM ARCHITECTURE MAINTENANCE PROTEIN MBAA"/>
    <property type="match status" value="1"/>
</dbReference>
<evidence type="ECO:0000256" key="1">
    <source>
        <dbReference type="SAM" id="Phobius"/>
    </source>
</evidence>
<keyword evidence="2" id="KW-0732">Signal</keyword>
<evidence type="ECO:0000313" key="6">
    <source>
        <dbReference type="Proteomes" id="UP000601768"/>
    </source>
</evidence>
<dbReference type="NCBIfam" id="TIGR00254">
    <property type="entry name" value="GGDEF"/>
    <property type="match status" value="1"/>
</dbReference>
<keyword evidence="1" id="KW-0812">Transmembrane</keyword>
<dbReference type="Pfam" id="PF00990">
    <property type="entry name" value="GGDEF"/>
    <property type="match status" value="1"/>
</dbReference>
<dbReference type="PROSITE" id="PS50883">
    <property type="entry name" value="EAL"/>
    <property type="match status" value="1"/>
</dbReference>
<dbReference type="CDD" id="cd01949">
    <property type="entry name" value="GGDEF"/>
    <property type="match status" value="1"/>
</dbReference>
<name>A0A8J6IR98_9ALTE</name>
<dbReference type="SUPFAM" id="SSF63829">
    <property type="entry name" value="Calcium-dependent phosphotriesterase"/>
    <property type="match status" value="2"/>
</dbReference>
<dbReference type="InterPro" id="IPR043128">
    <property type="entry name" value="Rev_trsase/Diguanyl_cyclase"/>
</dbReference>
<dbReference type="Gene3D" id="3.20.20.450">
    <property type="entry name" value="EAL domain"/>
    <property type="match status" value="1"/>
</dbReference>
<keyword evidence="6" id="KW-1185">Reference proteome</keyword>
<feature type="signal peptide" evidence="2">
    <location>
        <begin position="1"/>
        <end position="24"/>
    </location>
</feature>
<evidence type="ECO:0000259" key="3">
    <source>
        <dbReference type="PROSITE" id="PS50883"/>
    </source>
</evidence>
<dbReference type="EMBL" id="JACNEP010000001">
    <property type="protein sequence ID" value="MBC3764447.1"/>
    <property type="molecule type" value="Genomic_DNA"/>
</dbReference>
<dbReference type="InterPro" id="IPR013783">
    <property type="entry name" value="Ig-like_fold"/>
</dbReference>
<dbReference type="InterPro" id="IPR035919">
    <property type="entry name" value="EAL_sf"/>
</dbReference>
<feature type="domain" description="EAL" evidence="3">
    <location>
        <begin position="990"/>
        <end position="1245"/>
    </location>
</feature>
<dbReference type="SMART" id="SM00052">
    <property type="entry name" value="EAL"/>
    <property type="match status" value="1"/>
</dbReference>
<dbReference type="Proteomes" id="UP000601768">
    <property type="component" value="Unassembled WGS sequence"/>
</dbReference>
<dbReference type="PANTHER" id="PTHR44757">
    <property type="entry name" value="DIGUANYLATE CYCLASE DGCP"/>
    <property type="match status" value="1"/>
</dbReference>
<dbReference type="Gene3D" id="2.60.40.10">
    <property type="entry name" value="Immunoglobulins"/>
    <property type="match status" value="1"/>
</dbReference>
<dbReference type="AlphaFoldDB" id="A0A8J6IR98"/>
<dbReference type="InterPro" id="IPR011110">
    <property type="entry name" value="Reg_prop"/>
</dbReference>
<dbReference type="InterPro" id="IPR015943">
    <property type="entry name" value="WD40/YVTN_repeat-like_dom_sf"/>
</dbReference>
<dbReference type="SUPFAM" id="SSF101898">
    <property type="entry name" value="NHL repeat"/>
    <property type="match status" value="1"/>
</dbReference>
<keyword evidence="1" id="KW-1133">Transmembrane helix</keyword>
<dbReference type="InterPro" id="IPR011123">
    <property type="entry name" value="Y_Y_Y"/>
</dbReference>
<dbReference type="SMART" id="SM00267">
    <property type="entry name" value="GGDEF"/>
    <property type="match status" value="1"/>
</dbReference>
<dbReference type="Pfam" id="PF00563">
    <property type="entry name" value="EAL"/>
    <property type="match status" value="1"/>
</dbReference>
<dbReference type="Gene3D" id="2.130.10.10">
    <property type="entry name" value="YVTN repeat-like/Quinoprotein amine dehydrogenase"/>
    <property type="match status" value="2"/>
</dbReference>
<dbReference type="RefSeq" id="WP_186504920.1">
    <property type="nucleotide sequence ID" value="NZ_JACNEP010000001.1"/>
</dbReference>
<feature type="chain" id="PRO_5035244104" evidence="2">
    <location>
        <begin position="25"/>
        <end position="1259"/>
    </location>
</feature>
<dbReference type="Pfam" id="PF07494">
    <property type="entry name" value="Reg_prop"/>
    <property type="match status" value="1"/>
</dbReference>